<dbReference type="Proteomes" id="UP000184301">
    <property type="component" value="Unassembled WGS sequence"/>
</dbReference>
<accession>A0A1M6KX98</accession>
<keyword evidence="2" id="KW-1185">Reference proteome</keyword>
<reference evidence="1 2" key="1">
    <citation type="submission" date="2016-11" db="EMBL/GenBank/DDBJ databases">
        <authorList>
            <person name="Jaros S."/>
            <person name="Januszkiewicz K."/>
            <person name="Wedrychowicz H."/>
        </authorList>
    </citation>
    <scope>NUCLEOTIDE SEQUENCE [LARGE SCALE GENOMIC DNA]</scope>
    <source>
        <strain evidence="1 2">DSM 15480</strain>
    </source>
</reference>
<evidence type="ECO:0000313" key="2">
    <source>
        <dbReference type="Proteomes" id="UP000184301"/>
    </source>
</evidence>
<gene>
    <name evidence="1" type="ORF">SAMN02745243_01018</name>
</gene>
<dbReference type="RefSeq" id="WP_073106314.1">
    <property type="nucleotide sequence ID" value="NZ_FQZY01000013.1"/>
</dbReference>
<dbReference type="OrthoDB" id="2082168at2"/>
<organism evidence="1 2">
    <name type="scientific">Hespellia stercorisuis DSM 15480</name>
    <dbReference type="NCBI Taxonomy" id="1121950"/>
    <lineage>
        <taxon>Bacteria</taxon>
        <taxon>Bacillati</taxon>
        <taxon>Bacillota</taxon>
        <taxon>Clostridia</taxon>
        <taxon>Lachnospirales</taxon>
        <taxon>Lachnospiraceae</taxon>
        <taxon>Hespellia</taxon>
    </lineage>
</organism>
<dbReference type="EMBL" id="FQZY01000013">
    <property type="protein sequence ID" value="SHJ63575.1"/>
    <property type="molecule type" value="Genomic_DNA"/>
</dbReference>
<evidence type="ECO:0000313" key="1">
    <source>
        <dbReference type="EMBL" id="SHJ63575.1"/>
    </source>
</evidence>
<protein>
    <submittedName>
        <fullName evidence="1">Uncharacterized protein</fullName>
    </submittedName>
</protein>
<dbReference type="STRING" id="1121950.SAMN02745243_01018"/>
<name>A0A1M6KX98_9FIRM</name>
<sequence length="227" mass="24489">MREQFEAPRGKPSGRHLRRKRTSVRWKPLVLVLTLVLVVGCVAGGSLAWLTDRAGPISNTFTIGNIQLGANDIPSTVSAENITYVPGQTIERDVTFTVAQGSEPSYLFIRIQEENNTAEGLSGKVVQYTVNSGLTAVPDHDGYYYIVVETPANDQSISVFANNQFTVNPDLTKAIIDSPGFQSPTVSVTAAAVQKENIPDKNGDGTIDHLDAWELLPAEFTGSTATP</sequence>
<proteinExistence type="predicted"/>
<dbReference type="AlphaFoldDB" id="A0A1M6KX98"/>